<feature type="domain" description="ABC3 transporter permease C-terminal" evidence="7">
    <location>
        <begin position="258"/>
        <end position="371"/>
    </location>
</feature>
<keyword evidence="3 6" id="KW-0812">Transmembrane</keyword>
<accession>A0ABN1ED01</accession>
<evidence type="ECO:0000259" key="8">
    <source>
        <dbReference type="Pfam" id="PF12704"/>
    </source>
</evidence>
<gene>
    <name evidence="9" type="ORF">GCM10009098_35280</name>
</gene>
<evidence type="ECO:0000256" key="2">
    <source>
        <dbReference type="ARBA" id="ARBA00022475"/>
    </source>
</evidence>
<evidence type="ECO:0000256" key="5">
    <source>
        <dbReference type="ARBA" id="ARBA00023136"/>
    </source>
</evidence>
<feature type="domain" description="MacB-like periplasmic core" evidence="8">
    <location>
        <begin position="25"/>
        <end position="196"/>
    </location>
</feature>
<feature type="transmembrane region" description="Helical" evidence="6">
    <location>
        <begin position="344"/>
        <end position="363"/>
    </location>
</feature>
<name>A0ABN1ED01_9GAMM</name>
<feature type="transmembrane region" description="Helical" evidence="6">
    <location>
        <begin position="744"/>
        <end position="768"/>
    </location>
</feature>
<dbReference type="InterPro" id="IPR038766">
    <property type="entry name" value="Membrane_comp_ABC_pdt"/>
</dbReference>
<evidence type="ECO:0000259" key="7">
    <source>
        <dbReference type="Pfam" id="PF02687"/>
    </source>
</evidence>
<dbReference type="InterPro" id="IPR025857">
    <property type="entry name" value="MacB_PCD"/>
</dbReference>
<keyword evidence="4 6" id="KW-1133">Transmembrane helix</keyword>
<comment type="caution">
    <text evidence="9">The sequence shown here is derived from an EMBL/GenBank/DDBJ whole genome shotgun (WGS) entry which is preliminary data.</text>
</comment>
<evidence type="ECO:0000256" key="3">
    <source>
        <dbReference type="ARBA" id="ARBA00022692"/>
    </source>
</evidence>
<dbReference type="PANTHER" id="PTHR30287">
    <property type="entry name" value="MEMBRANE COMPONENT OF PREDICTED ABC SUPERFAMILY METABOLITE UPTAKE TRANSPORTER"/>
    <property type="match status" value="1"/>
</dbReference>
<keyword evidence="2" id="KW-1003">Cell membrane</keyword>
<evidence type="ECO:0000313" key="9">
    <source>
        <dbReference type="EMBL" id="GAA0564080.1"/>
    </source>
</evidence>
<reference evidence="9 10" key="1">
    <citation type="journal article" date="2019" name="Int. J. Syst. Evol. Microbiol.">
        <title>The Global Catalogue of Microorganisms (GCM) 10K type strain sequencing project: providing services to taxonomists for standard genome sequencing and annotation.</title>
        <authorList>
            <consortium name="The Broad Institute Genomics Platform"/>
            <consortium name="The Broad Institute Genome Sequencing Center for Infectious Disease"/>
            <person name="Wu L."/>
            <person name="Ma J."/>
        </authorList>
    </citation>
    <scope>NUCLEOTIDE SEQUENCE [LARGE SCALE GENOMIC DNA]</scope>
    <source>
        <strain evidence="9 10">JCM 14331</strain>
    </source>
</reference>
<keyword evidence="5 6" id="KW-0472">Membrane</keyword>
<evidence type="ECO:0000313" key="10">
    <source>
        <dbReference type="Proteomes" id="UP001501169"/>
    </source>
</evidence>
<feature type="transmembrane region" description="Helical" evidence="6">
    <location>
        <begin position="390"/>
        <end position="407"/>
    </location>
</feature>
<feature type="transmembrane region" description="Helical" evidence="6">
    <location>
        <begin position="700"/>
        <end position="723"/>
    </location>
</feature>
<feature type="transmembrane region" description="Helical" evidence="6">
    <location>
        <begin position="460"/>
        <end position="483"/>
    </location>
</feature>
<dbReference type="Proteomes" id="UP001501169">
    <property type="component" value="Unassembled WGS sequence"/>
</dbReference>
<proteinExistence type="predicted"/>
<feature type="transmembrane region" description="Helical" evidence="6">
    <location>
        <begin position="253"/>
        <end position="273"/>
    </location>
</feature>
<feature type="transmembrane region" description="Helical" evidence="6">
    <location>
        <begin position="305"/>
        <end position="324"/>
    </location>
</feature>
<keyword evidence="10" id="KW-1185">Reference proteome</keyword>
<feature type="domain" description="ABC3 transporter permease C-terminal" evidence="7">
    <location>
        <begin position="704"/>
        <end position="817"/>
    </location>
</feature>
<dbReference type="Pfam" id="PF02687">
    <property type="entry name" value="FtsX"/>
    <property type="match status" value="2"/>
</dbReference>
<protein>
    <submittedName>
        <fullName evidence="9">FtsX-like permease family protein</fullName>
    </submittedName>
</protein>
<evidence type="ECO:0000256" key="6">
    <source>
        <dbReference type="SAM" id="Phobius"/>
    </source>
</evidence>
<dbReference type="PANTHER" id="PTHR30287:SF1">
    <property type="entry name" value="INNER MEMBRANE PROTEIN"/>
    <property type="match status" value="1"/>
</dbReference>
<dbReference type="InterPro" id="IPR003838">
    <property type="entry name" value="ABC3_permease_C"/>
</dbReference>
<dbReference type="EMBL" id="BAAAEO010000006">
    <property type="protein sequence ID" value="GAA0564080.1"/>
    <property type="molecule type" value="Genomic_DNA"/>
</dbReference>
<evidence type="ECO:0000256" key="4">
    <source>
        <dbReference type="ARBA" id="ARBA00022989"/>
    </source>
</evidence>
<sequence length="828" mass="91330">MLVNIAWRLFWRELHRGELWVIGFALFLAVGSVVSLSGITQSVNSALKQRSAQFSAADRVLRSSQPFDSEVITQAVAQNLKVSRQMQFDSMLFAGDKMQLATIKAVDDSYPLRGELQLNRSSVAGVGDAISTQPGEVYFEARLFDLLNLQVGDKVELGMSRLTVAGVITQEPDAPLSVFGGAPRVLMHLDDVAATEIVQPGSRIAYRYLFAGTEQQLSQFEELMQPQLNAHQRWQKLDNQSAIGGALQRAERFLLLSGLLGIVLAACAAAVAASRYSQRHTQSVAVIKALGATTRQIRLIYGGHLLLVVAFSLVCGIIAGQLAIEAAQFGIQYYLGDFRSAFSWRPIWLGSLTCLICAILFAARPMWRLAGTAAIEVLKNTTLKLELDKLQLLTGALAIWALMWLFSGEFLLSVGLFLLCALFAALLMSVAALLVKLAKPVAAGQSSARRLALANLRRRLWANSFQLITFSLAIFLTLLLYFLRAELIGQWQQQIPEGAPNQFLVNIAEPQRAVLNQFAAEHDLVTGQYYPVVRGRLVSVNDEQLQQEATKEQRSEQRVGIGRELNLTWLAQLPDNNQVVSGTWFDAKSSAQVSVESEIAQRLDIKLGDTLAFSIGGQQLSATVSSIRKVDWNSLQPNFYMILSPDVLADFPATYITAFYLQPEQNLLLNQLARLMPTVTVISVDNIIQQVNSIISQVTIALSFILLIICCAAALVLVAQVQATLEQREQELAILRTLGARHAFLRNALLLEFSLLGGLAGLFATVLAESMLFIVQQRAFDLPFTLHYTLWWLGPVLGIVLVTTLGWLQLKRLMRIPGAVLIRRVLQS</sequence>
<dbReference type="RefSeq" id="WP_226768043.1">
    <property type="nucleotide sequence ID" value="NZ_BAAAEO010000006.1"/>
</dbReference>
<dbReference type="Pfam" id="PF12704">
    <property type="entry name" value="MacB_PCD"/>
    <property type="match status" value="1"/>
</dbReference>
<feature type="transmembrane region" description="Helical" evidence="6">
    <location>
        <begin position="20"/>
        <end position="39"/>
    </location>
</feature>
<feature type="transmembrane region" description="Helical" evidence="6">
    <location>
        <begin position="788"/>
        <end position="808"/>
    </location>
</feature>
<comment type="subcellular location">
    <subcellularLocation>
        <location evidence="1">Cell membrane</location>
        <topology evidence="1">Multi-pass membrane protein</topology>
    </subcellularLocation>
</comment>
<organism evidence="9 10">
    <name type="scientific">Rheinheimera aquimaris</name>
    <dbReference type="NCBI Taxonomy" id="412437"/>
    <lineage>
        <taxon>Bacteria</taxon>
        <taxon>Pseudomonadati</taxon>
        <taxon>Pseudomonadota</taxon>
        <taxon>Gammaproteobacteria</taxon>
        <taxon>Chromatiales</taxon>
        <taxon>Chromatiaceae</taxon>
        <taxon>Rheinheimera</taxon>
    </lineage>
</organism>
<evidence type="ECO:0000256" key="1">
    <source>
        <dbReference type="ARBA" id="ARBA00004651"/>
    </source>
</evidence>
<feature type="transmembrane region" description="Helical" evidence="6">
    <location>
        <begin position="413"/>
        <end position="439"/>
    </location>
</feature>